<evidence type="ECO:0000313" key="3">
    <source>
        <dbReference type="Proteomes" id="UP000824120"/>
    </source>
</evidence>
<keyword evidence="1" id="KW-0812">Transmembrane</keyword>
<keyword evidence="1" id="KW-0472">Membrane</keyword>
<reference evidence="2 3" key="1">
    <citation type="submission" date="2020-09" db="EMBL/GenBank/DDBJ databases">
        <title>De no assembly of potato wild relative species, Solanum commersonii.</title>
        <authorList>
            <person name="Cho K."/>
        </authorList>
    </citation>
    <scope>NUCLEOTIDE SEQUENCE [LARGE SCALE GENOMIC DNA]</scope>
    <source>
        <strain evidence="2">LZ3.2</strain>
        <tissue evidence="2">Leaf</tissue>
    </source>
</reference>
<keyword evidence="1" id="KW-1133">Transmembrane helix</keyword>
<dbReference type="AlphaFoldDB" id="A0A9J6ATJ3"/>
<evidence type="ECO:0000313" key="2">
    <source>
        <dbReference type="EMBL" id="KAG5627870.1"/>
    </source>
</evidence>
<dbReference type="EMBL" id="JACXVP010000002">
    <property type="protein sequence ID" value="KAG5627870.1"/>
    <property type="molecule type" value="Genomic_DNA"/>
</dbReference>
<sequence length="95" mass="10683">MWGLLKKVNAFDKKLKRARNIFIVGVIATGLLMFGIWNLKPNFESELVGSSDSNFLVNFDQQEIVNVAMGCKIRLAGDRSPLHLAPVREPTSRPR</sequence>
<proteinExistence type="predicted"/>
<comment type="caution">
    <text evidence="2">The sequence shown here is derived from an EMBL/GenBank/DDBJ whole genome shotgun (WGS) entry which is preliminary data.</text>
</comment>
<accession>A0A9J6ATJ3</accession>
<keyword evidence="3" id="KW-1185">Reference proteome</keyword>
<feature type="transmembrane region" description="Helical" evidence="1">
    <location>
        <begin position="21"/>
        <end position="39"/>
    </location>
</feature>
<organism evidence="2 3">
    <name type="scientific">Solanum commersonii</name>
    <name type="common">Commerson's wild potato</name>
    <name type="synonym">Commerson's nightshade</name>
    <dbReference type="NCBI Taxonomy" id="4109"/>
    <lineage>
        <taxon>Eukaryota</taxon>
        <taxon>Viridiplantae</taxon>
        <taxon>Streptophyta</taxon>
        <taxon>Embryophyta</taxon>
        <taxon>Tracheophyta</taxon>
        <taxon>Spermatophyta</taxon>
        <taxon>Magnoliopsida</taxon>
        <taxon>eudicotyledons</taxon>
        <taxon>Gunneridae</taxon>
        <taxon>Pentapetalae</taxon>
        <taxon>asterids</taxon>
        <taxon>lamiids</taxon>
        <taxon>Solanales</taxon>
        <taxon>Solanaceae</taxon>
        <taxon>Solanoideae</taxon>
        <taxon>Solaneae</taxon>
        <taxon>Solanum</taxon>
    </lineage>
</organism>
<dbReference type="OrthoDB" id="1256928at2759"/>
<dbReference type="Proteomes" id="UP000824120">
    <property type="component" value="Chromosome 2"/>
</dbReference>
<protein>
    <submittedName>
        <fullName evidence="2">Uncharacterized protein</fullName>
    </submittedName>
</protein>
<evidence type="ECO:0000256" key="1">
    <source>
        <dbReference type="SAM" id="Phobius"/>
    </source>
</evidence>
<gene>
    <name evidence="2" type="ORF">H5410_013088</name>
</gene>
<name>A0A9J6ATJ3_SOLCO</name>